<accession>A0A367YR66</accession>
<evidence type="ECO:0000313" key="2">
    <source>
        <dbReference type="Proteomes" id="UP000252770"/>
    </source>
</evidence>
<name>A0A367YR66_9ACTN</name>
<reference evidence="1 2" key="1">
    <citation type="submission" date="2018-07" db="EMBL/GenBank/DDBJ databases">
        <title>Desertimonas flava gen. nov. sp. nov.</title>
        <authorList>
            <person name="Liu S."/>
        </authorList>
    </citation>
    <scope>NUCLEOTIDE SEQUENCE [LARGE SCALE GENOMIC DNA]</scope>
    <source>
        <strain evidence="1 2">16Sb5-5</strain>
    </source>
</reference>
<dbReference type="AlphaFoldDB" id="A0A367YR66"/>
<dbReference type="Proteomes" id="UP000252770">
    <property type="component" value="Unassembled WGS sequence"/>
</dbReference>
<dbReference type="EMBL" id="QOUI01000012">
    <property type="protein sequence ID" value="RCK68290.1"/>
    <property type="molecule type" value="Genomic_DNA"/>
</dbReference>
<gene>
    <name evidence="1" type="ORF">DT076_16720</name>
</gene>
<evidence type="ECO:0000313" key="1">
    <source>
        <dbReference type="EMBL" id="RCK68290.1"/>
    </source>
</evidence>
<proteinExistence type="predicted"/>
<organism evidence="1 2">
    <name type="scientific">Desertihabitans brevis</name>
    <dbReference type="NCBI Taxonomy" id="2268447"/>
    <lineage>
        <taxon>Bacteria</taxon>
        <taxon>Bacillati</taxon>
        <taxon>Actinomycetota</taxon>
        <taxon>Actinomycetes</taxon>
        <taxon>Propionibacteriales</taxon>
        <taxon>Propionibacteriaceae</taxon>
        <taxon>Desertihabitans</taxon>
    </lineage>
</organism>
<comment type="caution">
    <text evidence="1">The sequence shown here is derived from an EMBL/GenBank/DDBJ whole genome shotgun (WGS) entry which is preliminary data.</text>
</comment>
<sequence>MTATVTDVDLLAHLDWTPACQLPDCEHDHPEATHRLLILPAWTACRCLDGLLVCTPCGAMADTQWRGSRFPALAECPLCKAEDVVRSVPLEVRAL</sequence>
<keyword evidence="2" id="KW-1185">Reference proteome</keyword>
<dbReference type="RefSeq" id="WP_114127851.1">
    <property type="nucleotide sequence ID" value="NZ_QOUI01000012.1"/>
</dbReference>
<protein>
    <submittedName>
        <fullName evidence="1">Uncharacterized protein</fullName>
    </submittedName>
</protein>